<sequence>MKPEELCSTEYFYNKGKLLWVVLIMLAVVALCIWIGYNPPEHRDPRVVWLFGLLGAGFFGLLALLLSSKLLSRGPGLAISTAGIRLPTFPDQIVPWSAIRRFERVWSKRSDFIVLHLDPAAAKTLIRRGLAPILPEWLVGSPLKVNIPLHILHGQPSSIFDQFSELAAEAKEVKRLESLDAQLAPQEEDEPQAPAPVLNEARYPVFTYALLAILIAVYTGELAFGVEPTEAGSPTIRTLWLLGGTFRHNIVGNGEWWRLFTAPFMHASIIHLALNCVALWVAGRLFERLIGWRWFAAIFFVSALGGSIASVWLNDAGTVGVGASGGIVGLFAAVIAASFRFRSTPIASTLQAGAAQILVPSLLPIFSSTRDGQTIDYAGHFGGALTGAALSLLLLTFWPRARPTPRYDRVAIAVSAVFVIIATGALWPIINARQLYLNDPMANYFGGRYQQLIAALDIEANRNGTTAPYARIWRYFAQMRVGDPKALDELRAAAGKSDRAAWPYPVYQLFLGELKPEDLALKAADSNQICEAIFYSGEWYLFSGAAEEARRRFRAALLSCPATFIEYKAAGYELAKLEVK</sequence>
<protein>
    <submittedName>
        <fullName evidence="9">Rhomboid protease GluP</fullName>
        <ecNumber evidence="9">3.4.21.105</ecNumber>
    </submittedName>
</protein>
<evidence type="ECO:0000256" key="2">
    <source>
        <dbReference type="ARBA" id="ARBA00009045"/>
    </source>
</evidence>
<evidence type="ECO:0000256" key="6">
    <source>
        <dbReference type="ARBA" id="ARBA00023136"/>
    </source>
</evidence>
<name>A0A7W8UIN1_9HYPH</name>
<dbReference type="GO" id="GO:0006508">
    <property type="term" value="P:proteolysis"/>
    <property type="evidence" value="ECO:0007669"/>
    <property type="project" value="UniProtKB-KW"/>
</dbReference>
<dbReference type="SUPFAM" id="SSF144091">
    <property type="entry name" value="Rhomboid-like"/>
    <property type="match status" value="1"/>
</dbReference>
<dbReference type="EC" id="3.4.21.105" evidence="9"/>
<feature type="domain" description="Peptidase S54 rhomboid" evidence="8">
    <location>
        <begin position="254"/>
        <end position="395"/>
    </location>
</feature>
<evidence type="ECO:0000259" key="8">
    <source>
        <dbReference type="Pfam" id="PF01694"/>
    </source>
</evidence>
<evidence type="ECO:0000256" key="1">
    <source>
        <dbReference type="ARBA" id="ARBA00004141"/>
    </source>
</evidence>
<accession>A0A7W8UIN1</accession>
<dbReference type="InterPro" id="IPR022764">
    <property type="entry name" value="Peptidase_S54_rhomboid_dom"/>
</dbReference>
<proteinExistence type="inferred from homology"/>
<dbReference type="RefSeq" id="WP_183913137.1">
    <property type="nucleotide sequence ID" value="NZ_JACHBB010000001.1"/>
</dbReference>
<keyword evidence="10" id="KW-1185">Reference proteome</keyword>
<dbReference type="GO" id="GO:0016020">
    <property type="term" value="C:membrane"/>
    <property type="evidence" value="ECO:0007669"/>
    <property type="project" value="UniProtKB-SubCell"/>
</dbReference>
<evidence type="ECO:0000256" key="4">
    <source>
        <dbReference type="ARBA" id="ARBA00022801"/>
    </source>
</evidence>
<keyword evidence="4 9" id="KW-0378">Hydrolase</keyword>
<comment type="subcellular location">
    <subcellularLocation>
        <location evidence="1">Membrane</location>
        <topology evidence="1">Multi-pass membrane protein</topology>
    </subcellularLocation>
</comment>
<evidence type="ECO:0000256" key="7">
    <source>
        <dbReference type="SAM" id="Phobius"/>
    </source>
</evidence>
<dbReference type="NCBIfam" id="NF041635">
    <property type="entry name" value="STM3941_fam"/>
    <property type="match status" value="1"/>
</dbReference>
<dbReference type="SUPFAM" id="SSF48452">
    <property type="entry name" value="TPR-like"/>
    <property type="match status" value="1"/>
</dbReference>
<evidence type="ECO:0000256" key="3">
    <source>
        <dbReference type="ARBA" id="ARBA00022692"/>
    </source>
</evidence>
<keyword evidence="6 7" id="KW-0472">Membrane</keyword>
<evidence type="ECO:0000313" key="10">
    <source>
        <dbReference type="Proteomes" id="UP000528824"/>
    </source>
</evidence>
<reference evidence="9 10" key="1">
    <citation type="submission" date="2020-08" db="EMBL/GenBank/DDBJ databases">
        <title>Genomic Encyclopedia of Type Strains, Phase IV (KMG-V): Genome sequencing to study the core and pangenomes of soil and plant-associated prokaryotes.</title>
        <authorList>
            <person name="Whitman W."/>
        </authorList>
    </citation>
    <scope>NUCLEOTIDE SEQUENCE [LARGE SCALE GENOMIC DNA]</scope>
    <source>
        <strain evidence="9 10">SEMIA 4034</strain>
    </source>
</reference>
<feature type="transmembrane region" description="Helical" evidence="7">
    <location>
        <begin position="205"/>
        <end position="224"/>
    </location>
</feature>
<dbReference type="EMBL" id="JACHBC010000001">
    <property type="protein sequence ID" value="MBB5558712.1"/>
    <property type="molecule type" value="Genomic_DNA"/>
</dbReference>
<feature type="transmembrane region" description="Helical" evidence="7">
    <location>
        <begin position="294"/>
        <end position="313"/>
    </location>
</feature>
<dbReference type="InterPro" id="IPR011990">
    <property type="entry name" value="TPR-like_helical_dom_sf"/>
</dbReference>
<feature type="transmembrane region" description="Helical" evidence="7">
    <location>
        <begin position="346"/>
        <end position="366"/>
    </location>
</feature>
<dbReference type="Gene3D" id="1.25.40.10">
    <property type="entry name" value="Tetratricopeptide repeat domain"/>
    <property type="match status" value="1"/>
</dbReference>
<dbReference type="InterPro" id="IPR035952">
    <property type="entry name" value="Rhomboid-like_sf"/>
</dbReference>
<comment type="similarity">
    <text evidence="2">Belongs to the peptidase S54 family.</text>
</comment>
<dbReference type="Proteomes" id="UP000528824">
    <property type="component" value="Unassembled WGS sequence"/>
</dbReference>
<dbReference type="AlphaFoldDB" id="A0A7W8UIN1"/>
<feature type="transmembrane region" description="Helical" evidence="7">
    <location>
        <begin position="49"/>
        <end position="66"/>
    </location>
</feature>
<evidence type="ECO:0000313" key="9">
    <source>
        <dbReference type="EMBL" id="MBB5558712.1"/>
    </source>
</evidence>
<dbReference type="PANTHER" id="PTHR43731">
    <property type="entry name" value="RHOMBOID PROTEASE"/>
    <property type="match status" value="1"/>
</dbReference>
<organism evidence="9 10">
    <name type="scientific">Rhizobium lentis</name>
    <dbReference type="NCBI Taxonomy" id="1138194"/>
    <lineage>
        <taxon>Bacteria</taxon>
        <taxon>Pseudomonadati</taxon>
        <taxon>Pseudomonadota</taxon>
        <taxon>Alphaproteobacteria</taxon>
        <taxon>Hyphomicrobiales</taxon>
        <taxon>Rhizobiaceae</taxon>
        <taxon>Rhizobium/Agrobacterium group</taxon>
        <taxon>Rhizobium</taxon>
    </lineage>
</organism>
<dbReference type="InterPro" id="IPR048136">
    <property type="entry name" value="STM3941-like"/>
</dbReference>
<feature type="transmembrane region" description="Helical" evidence="7">
    <location>
        <begin position="410"/>
        <end position="430"/>
    </location>
</feature>
<keyword evidence="5 7" id="KW-1133">Transmembrane helix</keyword>
<keyword evidence="3 7" id="KW-0812">Transmembrane</keyword>
<keyword evidence="9" id="KW-0645">Protease</keyword>
<evidence type="ECO:0000256" key="5">
    <source>
        <dbReference type="ARBA" id="ARBA00022989"/>
    </source>
</evidence>
<feature type="transmembrane region" description="Helical" evidence="7">
    <location>
        <begin position="264"/>
        <end position="282"/>
    </location>
</feature>
<feature type="transmembrane region" description="Helical" evidence="7">
    <location>
        <begin position="319"/>
        <end position="339"/>
    </location>
</feature>
<dbReference type="PANTHER" id="PTHR43731:SF14">
    <property type="entry name" value="PRESENILIN-ASSOCIATED RHOMBOID-LIKE PROTEIN, MITOCHONDRIAL"/>
    <property type="match status" value="1"/>
</dbReference>
<dbReference type="Gene3D" id="1.20.1540.10">
    <property type="entry name" value="Rhomboid-like"/>
    <property type="match status" value="1"/>
</dbReference>
<gene>
    <name evidence="9" type="ORF">GGI59_000339</name>
</gene>
<feature type="transmembrane region" description="Helical" evidence="7">
    <location>
        <begin position="378"/>
        <end position="398"/>
    </location>
</feature>
<dbReference type="Pfam" id="PF01694">
    <property type="entry name" value="Rhomboid"/>
    <property type="match status" value="1"/>
</dbReference>
<dbReference type="InterPro" id="IPR050925">
    <property type="entry name" value="Rhomboid_protease_S54"/>
</dbReference>
<feature type="transmembrane region" description="Helical" evidence="7">
    <location>
        <begin position="18"/>
        <end position="37"/>
    </location>
</feature>
<dbReference type="GO" id="GO:0004252">
    <property type="term" value="F:serine-type endopeptidase activity"/>
    <property type="evidence" value="ECO:0007669"/>
    <property type="project" value="InterPro"/>
</dbReference>
<comment type="caution">
    <text evidence="9">The sequence shown here is derived from an EMBL/GenBank/DDBJ whole genome shotgun (WGS) entry which is preliminary data.</text>
</comment>